<name>A0ABR6XXV9_9FLAO</name>
<dbReference type="Proteomes" id="UP000607435">
    <property type="component" value="Unassembled WGS sequence"/>
</dbReference>
<organism evidence="2 3">
    <name type="scientific">Winogradskyella echinorum</name>
    <dbReference type="NCBI Taxonomy" id="538189"/>
    <lineage>
        <taxon>Bacteria</taxon>
        <taxon>Pseudomonadati</taxon>
        <taxon>Bacteroidota</taxon>
        <taxon>Flavobacteriia</taxon>
        <taxon>Flavobacteriales</taxon>
        <taxon>Flavobacteriaceae</taxon>
        <taxon>Winogradskyella</taxon>
    </lineage>
</organism>
<dbReference type="PANTHER" id="PTHR43685:SF2">
    <property type="entry name" value="GLYCOSYLTRANSFERASE 2-LIKE DOMAIN-CONTAINING PROTEIN"/>
    <property type="match status" value="1"/>
</dbReference>
<dbReference type="InterPro" id="IPR050834">
    <property type="entry name" value="Glycosyltransf_2"/>
</dbReference>
<dbReference type="InterPro" id="IPR001173">
    <property type="entry name" value="Glyco_trans_2-like"/>
</dbReference>
<evidence type="ECO:0000259" key="1">
    <source>
        <dbReference type="Pfam" id="PF00535"/>
    </source>
</evidence>
<keyword evidence="3" id="KW-1185">Reference proteome</keyword>
<evidence type="ECO:0000313" key="2">
    <source>
        <dbReference type="EMBL" id="MBC3844818.1"/>
    </source>
</evidence>
<dbReference type="EMBL" id="JACOME010000001">
    <property type="protein sequence ID" value="MBC3844818.1"/>
    <property type="molecule type" value="Genomic_DNA"/>
</dbReference>
<sequence length="297" mass="34645">MISVLIPVYNYNITDLVKDIHGQISDCKVPFEIIVLEDGSSQENINKVISSLSHLELISLKHNIGRVAARQELCNKAKYEYLLFIDADVIPKSENYIKNYLDVLNSNYDVIYGGFAYNTIKPKPNFMLRWTYGKSNEEVPAKIRNLKPYKVTISANFLIKRKIFNLINSKIDYKGYGLDNYFGASLKSNQIKVYHIDNEVYHIGIEESVLYIQKKEKAAETLITLYRENKINNHQNDLLKLFKKLKRYKLNYIASGFYKIFKNLLKRNLTSSKPSIKILQLYRISYMCYFDLNAKTI</sequence>
<evidence type="ECO:0000313" key="3">
    <source>
        <dbReference type="Proteomes" id="UP000607435"/>
    </source>
</evidence>
<gene>
    <name evidence="2" type="ORF">H6H04_00365</name>
</gene>
<reference evidence="2 3" key="1">
    <citation type="submission" date="2020-08" db="EMBL/GenBank/DDBJ databases">
        <title>Winogradskyella ouciana sp. nov., isolated from the hadal seawater of the Mariana Trench.</title>
        <authorList>
            <person name="He X."/>
        </authorList>
    </citation>
    <scope>NUCLEOTIDE SEQUENCE [LARGE SCALE GENOMIC DNA]</scope>
    <source>
        <strain evidence="2 3">KCTC 22026</strain>
    </source>
</reference>
<dbReference type="SUPFAM" id="SSF53448">
    <property type="entry name" value="Nucleotide-diphospho-sugar transferases"/>
    <property type="match status" value="1"/>
</dbReference>
<dbReference type="PANTHER" id="PTHR43685">
    <property type="entry name" value="GLYCOSYLTRANSFERASE"/>
    <property type="match status" value="1"/>
</dbReference>
<accession>A0ABR6XXV9</accession>
<comment type="caution">
    <text evidence="2">The sequence shown here is derived from an EMBL/GenBank/DDBJ whole genome shotgun (WGS) entry which is preliminary data.</text>
</comment>
<feature type="domain" description="Glycosyltransferase 2-like" evidence="1">
    <location>
        <begin position="3"/>
        <end position="164"/>
    </location>
</feature>
<dbReference type="RefSeq" id="WP_186843963.1">
    <property type="nucleotide sequence ID" value="NZ_JACOME010000001.1"/>
</dbReference>
<dbReference type="Gene3D" id="3.90.550.10">
    <property type="entry name" value="Spore Coat Polysaccharide Biosynthesis Protein SpsA, Chain A"/>
    <property type="match status" value="1"/>
</dbReference>
<protein>
    <submittedName>
        <fullName evidence="2">Glycosyltransferase family 2 protein</fullName>
    </submittedName>
</protein>
<proteinExistence type="predicted"/>
<dbReference type="Pfam" id="PF00535">
    <property type="entry name" value="Glycos_transf_2"/>
    <property type="match status" value="1"/>
</dbReference>
<dbReference type="InterPro" id="IPR029044">
    <property type="entry name" value="Nucleotide-diphossugar_trans"/>
</dbReference>